<dbReference type="EMBL" id="NMRN01000002">
    <property type="protein sequence ID" value="PAS95104.1"/>
    <property type="molecule type" value="Genomic_DNA"/>
</dbReference>
<dbReference type="RefSeq" id="WP_095523230.1">
    <property type="nucleotide sequence ID" value="NZ_MDUX01000003.1"/>
</dbReference>
<accession>A0A272EY96</accession>
<dbReference type="PROSITE" id="PS51257">
    <property type="entry name" value="PROKAR_LIPOPROTEIN"/>
    <property type="match status" value="1"/>
</dbReference>
<reference evidence="2 5" key="1">
    <citation type="submission" date="2016-08" db="EMBL/GenBank/DDBJ databases">
        <title>Candidatus Dactylopiibacterium carminicum genome sequence.</title>
        <authorList>
            <person name="Ramirez-Puebla S.T."/>
            <person name="Ormeno-Orrillo E."/>
            <person name="Vera-Ponce De Leon A."/>
            <person name="Luis L."/>
            <person name="Sanchez-Flores A."/>
            <person name="Monica R."/>
            <person name="Martinez-Romero E."/>
        </authorList>
    </citation>
    <scope>NUCLEOTIDE SEQUENCE [LARGE SCALE GENOMIC DNA]</scope>
    <source>
        <strain evidence="2">END1</strain>
    </source>
</reference>
<feature type="signal peptide" evidence="1">
    <location>
        <begin position="1"/>
        <end position="19"/>
    </location>
</feature>
<dbReference type="Proteomes" id="UP000216107">
    <property type="component" value="Unassembled WGS sequence"/>
</dbReference>
<evidence type="ECO:0000256" key="1">
    <source>
        <dbReference type="SAM" id="SignalP"/>
    </source>
</evidence>
<name>A0A272EY96_9RHOO</name>
<gene>
    <name evidence="2" type="ORF">BGI27_01905</name>
    <name evidence="3" type="ORF">CGU29_01265</name>
</gene>
<dbReference type="AlphaFoldDB" id="A0A272EY96"/>
<keyword evidence="5" id="KW-1185">Reference proteome</keyword>
<reference evidence="3 4" key="2">
    <citation type="submission" date="2017-07" db="EMBL/GenBank/DDBJ databases">
        <title>Candidatus Dactylopiibacterium carminicum, a nitrogen-fixing symbiont of the cochineal insect Dactylopius coccus and Dactylopius opuntiae (Hemiptera: Coccoidea: Dactylopiidae).</title>
        <authorList>
            <person name="Vera A."/>
        </authorList>
    </citation>
    <scope>NUCLEOTIDE SEQUENCE [LARGE SCALE GENOMIC DNA]</scope>
    <source>
        <strain evidence="3 4">NFDCM</strain>
    </source>
</reference>
<evidence type="ECO:0000313" key="3">
    <source>
        <dbReference type="EMBL" id="PAS95104.1"/>
    </source>
</evidence>
<evidence type="ECO:0000313" key="5">
    <source>
        <dbReference type="Proteomes" id="UP000623509"/>
    </source>
</evidence>
<organism evidence="3 4">
    <name type="scientific">Candidatus Dactylopiibacterium carminicum</name>
    <dbReference type="NCBI Taxonomy" id="857335"/>
    <lineage>
        <taxon>Bacteria</taxon>
        <taxon>Pseudomonadati</taxon>
        <taxon>Pseudomonadota</taxon>
        <taxon>Betaproteobacteria</taxon>
        <taxon>Rhodocyclales</taxon>
        <taxon>Rhodocyclaceae</taxon>
        <taxon>Candidatus Dactylopiibacterium</taxon>
    </lineage>
</organism>
<dbReference type="Gene3D" id="2.60.120.260">
    <property type="entry name" value="Galactose-binding domain-like"/>
    <property type="match status" value="1"/>
</dbReference>
<dbReference type="EMBL" id="MDUX01000003">
    <property type="protein sequence ID" value="KAF7600662.1"/>
    <property type="molecule type" value="Genomic_DNA"/>
</dbReference>
<dbReference type="OrthoDB" id="145213at2"/>
<evidence type="ECO:0008006" key="6">
    <source>
        <dbReference type="Google" id="ProtNLM"/>
    </source>
</evidence>
<comment type="caution">
    <text evidence="3">The sequence shown here is derived from an EMBL/GenBank/DDBJ whole genome shotgun (WGS) entry which is preliminary data.</text>
</comment>
<feature type="chain" id="PRO_5012741193" description="Heparinase" evidence="1">
    <location>
        <begin position="20"/>
        <end position="757"/>
    </location>
</feature>
<dbReference type="Proteomes" id="UP000623509">
    <property type="component" value="Unassembled WGS sequence"/>
</dbReference>
<sequence>MRTSLLALCLSFMSALASASCWQADAAMRQSLAVSVAARQARLFDGEHLRTGRSSIEASSLLLDAMAVGAPSEQLARLLAALPSLLDRDPTSKTYGNIRWYQGDAHVVDRNGIEFVTRKAALAWLCYRDALPPVQREQLRELLELARIGVPRHAVRISYTNIFLMKTWNLIALGEGLDDPELARQGYAMLADWLAHTRRPGINEYFSPSYYDIDLENLALIHNLSRDSAARRLARAELDWLWHDIALNWYRSAECLGGTHSRDYNRLFNTSNLNRWVLRAGWSTSEEQASLPSDGPYESMAWAPPPASAARWLEGPFPRRITGRWGEEPEKRHTHFLGREFSIASAESGYYAGHDNSPLVINLGRGQAVPIINFFMDGRRDHYGQNKTLEAGSGHMKALHLRPFLSSVQRDNAVLFLASMRDPSPELVALESVVTLPADAEYWLDDRPLDVAGQYSRWRADPETQSVGTQIAVEAREGQASLLLSDRNPEGGVGVSQRFRAREGEDYRLSASIEGGPVALYLNFLDAQGRLIGPENIRLVQGGQGKTKEVEHVARAPEGAVWCKAWLYSTTKNLTELHVNDLRLEVVQADGARRMLAGFDFVVPRSVAIPVPAGATLFVRRGGAVAALRLLGAWDVAGQPAGFTLHNDGLIYGALRLTAIHAERRPGEGRGTLAMWAWAGEGYGDAAAFAGLRKRLLAVKGQAALEGDVLTASVSGDQTLQLQANVLKGLRLRREGAASGADAAMAVDGQAFDPAED</sequence>
<protein>
    <recommendedName>
        <fullName evidence="6">Heparinase</fullName>
    </recommendedName>
</protein>
<proteinExistence type="predicted"/>
<keyword evidence="1" id="KW-0732">Signal</keyword>
<evidence type="ECO:0000313" key="2">
    <source>
        <dbReference type="EMBL" id="KAF7600662.1"/>
    </source>
</evidence>
<evidence type="ECO:0000313" key="4">
    <source>
        <dbReference type="Proteomes" id="UP000216107"/>
    </source>
</evidence>